<protein>
    <recommendedName>
        <fullName evidence="4">Pilus assembly protein</fullName>
    </recommendedName>
</protein>
<gene>
    <name evidence="2" type="ORF">GCM10007907_16030</name>
</gene>
<evidence type="ECO:0000313" key="2">
    <source>
        <dbReference type="EMBL" id="GLR12813.1"/>
    </source>
</evidence>
<sequence length="102" mass="10893">MSALPRPIRTAQAGQSSIEYIVVIAACMGGVLLTANVDGLMRNIRDYFTDYSYAMSVAQVPDCMNVYGGSVGPVSGSATLDKCPDLTNPTWPISEVSVSWDQ</sequence>
<keyword evidence="1" id="KW-0472">Membrane</keyword>
<keyword evidence="3" id="KW-1185">Reference proteome</keyword>
<evidence type="ECO:0000256" key="1">
    <source>
        <dbReference type="SAM" id="Phobius"/>
    </source>
</evidence>
<comment type="caution">
    <text evidence="2">The sequence shown here is derived from an EMBL/GenBank/DDBJ whole genome shotgun (WGS) entry which is preliminary data.</text>
</comment>
<keyword evidence="1" id="KW-0812">Transmembrane</keyword>
<feature type="transmembrane region" description="Helical" evidence="1">
    <location>
        <begin position="20"/>
        <end position="37"/>
    </location>
</feature>
<name>A0ABQ5YFM8_9NEIS</name>
<proteinExistence type="predicted"/>
<organism evidence="2 3">
    <name type="scientific">Chitinimonas prasina</name>
    <dbReference type="NCBI Taxonomy" id="1434937"/>
    <lineage>
        <taxon>Bacteria</taxon>
        <taxon>Pseudomonadati</taxon>
        <taxon>Pseudomonadota</taxon>
        <taxon>Betaproteobacteria</taxon>
        <taxon>Neisseriales</taxon>
        <taxon>Chitinibacteraceae</taxon>
        <taxon>Chitinimonas</taxon>
    </lineage>
</organism>
<dbReference type="Proteomes" id="UP001156706">
    <property type="component" value="Unassembled WGS sequence"/>
</dbReference>
<reference evidence="3" key="1">
    <citation type="journal article" date="2019" name="Int. J. Syst. Evol. Microbiol.">
        <title>The Global Catalogue of Microorganisms (GCM) 10K type strain sequencing project: providing services to taxonomists for standard genome sequencing and annotation.</title>
        <authorList>
            <consortium name="The Broad Institute Genomics Platform"/>
            <consortium name="The Broad Institute Genome Sequencing Center for Infectious Disease"/>
            <person name="Wu L."/>
            <person name="Ma J."/>
        </authorList>
    </citation>
    <scope>NUCLEOTIDE SEQUENCE [LARGE SCALE GENOMIC DNA]</scope>
    <source>
        <strain evidence="3">NBRC 110044</strain>
    </source>
</reference>
<evidence type="ECO:0008006" key="4">
    <source>
        <dbReference type="Google" id="ProtNLM"/>
    </source>
</evidence>
<evidence type="ECO:0000313" key="3">
    <source>
        <dbReference type="Proteomes" id="UP001156706"/>
    </source>
</evidence>
<accession>A0ABQ5YFM8</accession>
<dbReference type="EMBL" id="BSOG01000002">
    <property type="protein sequence ID" value="GLR12813.1"/>
    <property type="molecule type" value="Genomic_DNA"/>
</dbReference>
<keyword evidence="1" id="KW-1133">Transmembrane helix</keyword>
<dbReference type="RefSeq" id="WP_284195947.1">
    <property type="nucleotide sequence ID" value="NZ_BSOG01000002.1"/>
</dbReference>